<dbReference type="GO" id="GO:0034473">
    <property type="term" value="P:U1 snRNA 3'-end processing"/>
    <property type="evidence" value="ECO:0007669"/>
    <property type="project" value="TreeGrafter"/>
</dbReference>
<dbReference type="Pfam" id="PF01138">
    <property type="entry name" value="RNase_PH"/>
    <property type="match status" value="1"/>
</dbReference>
<dbReference type="GO" id="GO:0000177">
    <property type="term" value="C:cytoplasmic exosome (RNase complex)"/>
    <property type="evidence" value="ECO:0007669"/>
    <property type="project" value="TreeGrafter"/>
</dbReference>
<dbReference type="PANTHER" id="PTHR11097">
    <property type="entry name" value="EXOSOME COMPLEX EXONUCLEASE RIBOSOMAL RNA PROCESSING PROTEIN"/>
    <property type="match status" value="1"/>
</dbReference>
<feature type="domain" description="Exoribonuclease phosphorolytic" evidence="6">
    <location>
        <begin position="100"/>
        <end position="164"/>
    </location>
</feature>
<protein>
    <submittedName>
        <fullName evidence="7">Uncharacterized protein</fullName>
    </submittedName>
</protein>
<dbReference type="Gene3D" id="3.30.230.70">
    <property type="entry name" value="GHMP Kinase, N-terminal domain"/>
    <property type="match status" value="1"/>
</dbReference>
<sequence length="189" mass="21331">MYRPTDEQILVGRLLDRIFRKSKAVDTEGLCIVAGEHVWTVRVDIHFLDHDGNLLDAACLAASIALSHFRRPFVSLDENEQVVLHSIYEKNPVPLAIHFIPISTTFSIFDNGIVLVDCTSIEEKIQLGQLTITMNRQRELVAVSKAGGAMISVNTYLQCQQLAVAEIDELIDRIELFIKSDLESRRKIK</sequence>
<gene>
    <name evidence="7" type="ORF">ROZALSC1DRAFT_29685</name>
</gene>
<evidence type="ECO:0000256" key="2">
    <source>
        <dbReference type="ARBA" id="ARBA00004496"/>
    </source>
</evidence>
<dbReference type="InterPro" id="IPR001247">
    <property type="entry name" value="ExoRNase_PH_dom1"/>
</dbReference>
<evidence type="ECO:0000256" key="1">
    <source>
        <dbReference type="ARBA" id="ARBA00004123"/>
    </source>
</evidence>
<dbReference type="InterPro" id="IPR015847">
    <property type="entry name" value="ExoRNase_PH_dom2"/>
</dbReference>
<dbReference type="Proteomes" id="UP000281549">
    <property type="component" value="Unassembled WGS sequence"/>
</dbReference>
<dbReference type="GO" id="GO:0071028">
    <property type="term" value="P:nuclear mRNA surveillance"/>
    <property type="evidence" value="ECO:0007669"/>
    <property type="project" value="TreeGrafter"/>
</dbReference>
<organism evidence="7 8">
    <name type="scientific">Rozella allomycis (strain CSF55)</name>
    <dbReference type="NCBI Taxonomy" id="988480"/>
    <lineage>
        <taxon>Eukaryota</taxon>
        <taxon>Fungi</taxon>
        <taxon>Fungi incertae sedis</taxon>
        <taxon>Cryptomycota</taxon>
        <taxon>Cryptomycota incertae sedis</taxon>
        <taxon>Rozella</taxon>
    </lineage>
</organism>
<evidence type="ECO:0000259" key="6">
    <source>
        <dbReference type="Pfam" id="PF03725"/>
    </source>
</evidence>
<dbReference type="InterPro" id="IPR020568">
    <property type="entry name" value="Ribosomal_Su5_D2-typ_SF"/>
</dbReference>
<evidence type="ECO:0000256" key="4">
    <source>
        <dbReference type="ARBA" id="ARBA00022490"/>
    </source>
</evidence>
<dbReference type="EMBL" id="ML005403">
    <property type="protein sequence ID" value="RKP18652.1"/>
    <property type="molecule type" value="Genomic_DNA"/>
</dbReference>
<dbReference type="SUPFAM" id="SSF55666">
    <property type="entry name" value="Ribonuclease PH domain 2-like"/>
    <property type="match status" value="1"/>
</dbReference>
<comment type="similarity">
    <text evidence="3">Belongs to the RNase PH family.</text>
</comment>
<evidence type="ECO:0000313" key="7">
    <source>
        <dbReference type="EMBL" id="RKP18652.1"/>
    </source>
</evidence>
<proteinExistence type="inferred from homology"/>
<evidence type="ECO:0000313" key="8">
    <source>
        <dbReference type="Proteomes" id="UP000281549"/>
    </source>
</evidence>
<name>A0A4P9YI04_ROZAC</name>
<dbReference type="AlphaFoldDB" id="A0A4P9YI04"/>
<comment type="subcellular location">
    <subcellularLocation>
        <location evidence="2">Cytoplasm</location>
    </subcellularLocation>
    <subcellularLocation>
        <location evidence="1">Nucleus</location>
    </subcellularLocation>
</comment>
<dbReference type="GO" id="GO:0035925">
    <property type="term" value="F:mRNA 3'-UTR AU-rich region binding"/>
    <property type="evidence" value="ECO:0007669"/>
    <property type="project" value="TreeGrafter"/>
</dbReference>
<dbReference type="GO" id="GO:0071035">
    <property type="term" value="P:nuclear polyadenylation-dependent rRNA catabolic process"/>
    <property type="evidence" value="ECO:0007669"/>
    <property type="project" value="TreeGrafter"/>
</dbReference>
<dbReference type="InterPro" id="IPR050590">
    <property type="entry name" value="Exosome_comp_Rrp42_subfam"/>
</dbReference>
<evidence type="ECO:0000256" key="3">
    <source>
        <dbReference type="ARBA" id="ARBA00006678"/>
    </source>
</evidence>
<dbReference type="GO" id="GO:0034475">
    <property type="term" value="P:U4 snRNA 3'-end processing"/>
    <property type="evidence" value="ECO:0007669"/>
    <property type="project" value="TreeGrafter"/>
</dbReference>
<evidence type="ECO:0000259" key="5">
    <source>
        <dbReference type="Pfam" id="PF01138"/>
    </source>
</evidence>
<accession>A0A4P9YI04</accession>
<dbReference type="GO" id="GO:0016075">
    <property type="term" value="P:rRNA catabolic process"/>
    <property type="evidence" value="ECO:0007669"/>
    <property type="project" value="TreeGrafter"/>
</dbReference>
<dbReference type="GO" id="GO:0000467">
    <property type="term" value="P:exonucleolytic trimming to generate mature 3'-end of 5.8S rRNA from tricistronic rRNA transcript (SSU-rRNA, 5.8S rRNA, LSU-rRNA)"/>
    <property type="evidence" value="ECO:0007669"/>
    <property type="project" value="TreeGrafter"/>
</dbReference>
<dbReference type="InterPro" id="IPR036345">
    <property type="entry name" value="ExoRNase_PH_dom2_sf"/>
</dbReference>
<feature type="domain" description="Exoribonuclease phosphorolytic" evidence="5">
    <location>
        <begin position="3"/>
        <end position="72"/>
    </location>
</feature>
<reference evidence="8" key="1">
    <citation type="journal article" date="2018" name="Nat. Microbiol.">
        <title>Leveraging single-cell genomics to expand the fungal tree of life.</title>
        <authorList>
            <person name="Ahrendt S.R."/>
            <person name="Quandt C.A."/>
            <person name="Ciobanu D."/>
            <person name="Clum A."/>
            <person name="Salamov A."/>
            <person name="Andreopoulos B."/>
            <person name="Cheng J.F."/>
            <person name="Woyke T."/>
            <person name="Pelin A."/>
            <person name="Henrissat B."/>
            <person name="Reynolds N.K."/>
            <person name="Benny G.L."/>
            <person name="Smith M.E."/>
            <person name="James T.Y."/>
            <person name="Grigoriev I.V."/>
        </authorList>
    </citation>
    <scope>NUCLEOTIDE SEQUENCE [LARGE SCALE GENOMIC DNA]</scope>
    <source>
        <strain evidence="8">CSF55</strain>
    </source>
</reference>
<dbReference type="InterPro" id="IPR027408">
    <property type="entry name" value="PNPase/RNase_PH_dom_sf"/>
</dbReference>
<dbReference type="GO" id="GO:0034476">
    <property type="term" value="P:U5 snRNA 3'-end processing"/>
    <property type="evidence" value="ECO:0007669"/>
    <property type="project" value="TreeGrafter"/>
</dbReference>
<dbReference type="PANTHER" id="PTHR11097:SF14">
    <property type="entry name" value="EXOSOME COMPLEX COMPONENT RRP45"/>
    <property type="match status" value="1"/>
</dbReference>
<dbReference type="GO" id="GO:0071038">
    <property type="term" value="P:TRAMP-dependent tRNA surveillance pathway"/>
    <property type="evidence" value="ECO:0007669"/>
    <property type="project" value="TreeGrafter"/>
</dbReference>
<dbReference type="SUPFAM" id="SSF54211">
    <property type="entry name" value="Ribosomal protein S5 domain 2-like"/>
    <property type="match status" value="1"/>
</dbReference>
<dbReference type="GO" id="GO:0000176">
    <property type="term" value="C:nuclear exosome (RNase complex)"/>
    <property type="evidence" value="ECO:0007669"/>
    <property type="project" value="UniProtKB-ARBA"/>
</dbReference>
<dbReference type="Pfam" id="PF03725">
    <property type="entry name" value="RNase_PH_C"/>
    <property type="match status" value="1"/>
</dbReference>
<keyword evidence="4" id="KW-0963">Cytoplasm</keyword>